<organism evidence="6 7">
    <name type="scientific">Azospirillum cavernae</name>
    <dbReference type="NCBI Taxonomy" id="2320860"/>
    <lineage>
        <taxon>Bacteria</taxon>
        <taxon>Pseudomonadati</taxon>
        <taxon>Pseudomonadota</taxon>
        <taxon>Alphaproteobacteria</taxon>
        <taxon>Rhodospirillales</taxon>
        <taxon>Azospirillaceae</taxon>
        <taxon>Azospirillum</taxon>
    </lineage>
</organism>
<dbReference type="PANTHER" id="PTHR30290">
    <property type="entry name" value="PERIPLASMIC BINDING COMPONENT OF ABC TRANSPORTER"/>
    <property type="match status" value="1"/>
</dbReference>
<dbReference type="PANTHER" id="PTHR30290:SF64">
    <property type="entry name" value="ABC TRANSPORTER PERIPLASMIC BINDING PROTEIN"/>
    <property type="match status" value="1"/>
</dbReference>
<dbReference type="InterPro" id="IPR039424">
    <property type="entry name" value="SBP_5"/>
</dbReference>
<dbReference type="GO" id="GO:0042884">
    <property type="term" value="P:microcin transport"/>
    <property type="evidence" value="ECO:0007669"/>
    <property type="project" value="TreeGrafter"/>
</dbReference>
<dbReference type="Gene3D" id="3.40.190.10">
    <property type="entry name" value="Periplasmic binding protein-like II"/>
    <property type="match status" value="1"/>
</dbReference>
<evidence type="ECO:0000256" key="4">
    <source>
        <dbReference type="SAM" id="SignalP"/>
    </source>
</evidence>
<proteinExistence type="inferred from homology"/>
<sequence length="609" mass="67707">MRRVLAVAATLLALAMPAFAGTNVVPALKQFGEPLFKPDFQHFPHSDPDAPKGGAVTLAAPGSFDSLNGLILRGVPPRTLGLISDTLMVPSGWELDAAYGALAESVELPDDRSWAIFTLRAGAHWHDGEPVTARDVVFTWDQLQAHGAPFLKSFLDRVKTVEALDDRRVKITVNGVGDIKPIIDFAVTLTPQPQHWWTANGRDISKTTLEPPLGSGPYRIKSVDAGRSVVYERVADYWGRDLPVNRGLYNFDSVKIDYYRDDDVMFEAFKAGAYDFRPEYRAQRWSTGYDFPAMQDGRIVKLAVPSDLPLGAQGFRLNTRRAAFADPKVREALGLLFDFDWIRKNILSGQYRRTRSNFPNSEFGASGLPSPAELALLDPFRASLPERLFTQPYEPPTTDGSGNNRAQQREATRLFKEAGWEARNGKLTNVKSGEIFRIEFLDGSGALTRVIQPYIEALRKIGVEASLRIVDSAQYQARLDDFDFDAVVVNMNFFTPPGTELRGYFGSAAAATKGSANYAGIREPAADSLIEKALSAKDLDSVQAATRALDRVLLWGFYMIPHWHNPDNWIAHKTWLAHPATPPKYDQDYRNSNFPATWWVDSAKLGARP</sequence>
<dbReference type="GO" id="GO:0030288">
    <property type="term" value="C:outer membrane-bounded periplasmic space"/>
    <property type="evidence" value="ECO:0007669"/>
    <property type="project" value="TreeGrafter"/>
</dbReference>
<keyword evidence="3 4" id="KW-0732">Signal</keyword>
<evidence type="ECO:0000256" key="3">
    <source>
        <dbReference type="ARBA" id="ARBA00022729"/>
    </source>
</evidence>
<evidence type="ECO:0000313" key="7">
    <source>
        <dbReference type="Proteomes" id="UP000283458"/>
    </source>
</evidence>
<protein>
    <submittedName>
        <fullName evidence="6">ABC transporter substrate-binding protein</fullName>
    </submittedName>
</protein>
<dbReference type="InterPro" id="IPR000914">
    <property type="entry name" value="SBP_5_dom"/>
</dbReference>
<dbReference type="PIRSF" id="PIRSF002741">
    <property type="entry name" value="MppA"/>
    <property type="match status" value="1"/>
</dbReference>
<dbReference type="RefSeq" id="WP_119830289.1">
    <property type="nucleotide sequence ID" value="NZ_QYUL01000001.1"/>
</dbReference>
<feature type="domain" description="Solute-binding protein family 5" evidence="5">
    <location>
        <begin position="99"/>
        <end position="508"/>
    </location>
</feature>
<dbReference type="InterPro" id="IPR030678">
    <property type="entry name" value="Peptide/Ni-bd"/>
</dbReference>
<comment type="caution">
    <text evidence="6">The sequence shown here is derived from an EMBL/GenBank/DDBJ whole genome shotgun (WGS) entry which is preliminary data.</text>
</comment>
<dbReference type="AlphaFoldDB" id="A0A418W3T2"/>
<evidence type="ECO:0000259" key="5">
    <source>
        <dbReference type="Pfam" id="PF00496"/>
    </source>
</evidence>
<evidence type="ECO:0000256" key="1">
    <source>
        <dbReference type="ARBA" id="ARBA00004418"/>
    </source>
</evidence>
<feature type="chain" id="PRO_5019403484" evidence="4">
    <location>
        <begin position="21"/>
        <end position="609"/>
    </location>
</feature>
<dbReference type="SUPFAM" id="SSF53850">
    <property type="entry name" value="Periplasmic binding protein-like II"/>
    <property type="match status" value="1"/>
</dbReference>
<reference evidence="6 7" key="1">
    <citation type="submission" date="2018-09" db="EMBL/GenBank/DDBJ databases">
        <authorList>
            <person name="Zhu H."/>
        </authorList>
    </citation>
    <scope>NUCLEOTIDE SEQUENCE [LARGE SCALE GENOMIC DNA]</scope>
    <source>
        <strain evidence="6 7">K2W22B-5</strain>
    </source>
</reference>
<gene>
    <name evidence="6" type="ORF">D3877_09085</name>
</gene>
<comment type="similarity">
    <text evidence="2">Belongs to the bacterial solute-binding protein 5 family.</text>
</comment>
<dbReference type="CDD" id="cd08497">
    <property type="entry name" value="MbnE-like"/>
    <property type="match status" value="1"/>
</dbReference>
<accession>A0A418W3T2</accession>
<evidence type="ECO:0000256" key="2">
    <source>
        <dbReference type="ARBA" id="ARBA00005695"/>
    </source>
</evidence>
<dbReference type="Proteomes" id="UP000283458">
    <property type="component" value="Unassembled WGS sequence"/>
</dbReference>
<dbReference type="GO" id="GO:0043190">
    <property type="term" value="C:ATP-binding cassette (ABC) transporter complex"/>
    <property type="evidence" value="ECO:0007669"/>
    <property type="project" value="InterPro"/>
</dbReference>
<dbReference type="GO" id="GO:0015833">
    <property type="term" value="P:peptide transport"/>
    <property type="evidence" value="ECO:0007669"/>
    <property type="project" value="TreeGrafter"/>
</dbReference>
<feature type="signal peptide" evidence="4">
    <location>
        <begin position="1"/>
        <end position="20"/>
    </location>
</feature>
<dbReference type="Gene3D" id="3.10.105.10">
    <property type="entry name" value="Dipeptide-binding Protein, Domain 3"/>
    <property type="match status" value="1"/>
</dbReference>
<evidence type="ECO:0000313" key="6">
    <source>
        <dbReference type="EMBL" id="RJF84647.1"/>
    </source>
</evidence>
<keyword evidence="7" id="KW-1185">Reference proteome</keyword>
<dbReference type="OrthoDB" id="9803988at2"/>
<dbReference type="Pfam" id="PF00496">
    <property type="entry name" value="SBP_bac_5"/>
    <property type="match status" value="1"/>
</dbReference>
<dbReference type="EMBL" id="QYUL01000001">
    <property type="protein sequence ID" value="RJF84647.1"/>
    <property type="molecule type" value="Genomic_DNA"/>
</dbReference>
<name>A0A418W3T2_9PROT</name>
<dbReference type="GO" id="GO:1904680">
    <property type="term" value="F:peptide transmembrane transporter activity"/>
    <property type="evidence" value="ECO:0007669"/>
    <property type="project" value="TreeGrafter"/>
</dbReference>
<comment type="subcellular location">
    <subcellularLocation>
        <location evidence="1">Periplasm</location>
    </subcellularLocation>
</comment>